<dbReference type="AlphaFoldDB" id="A0A345UH06"/>
<dbReference type="RefSeq" id="WP_164682464.1">
    <property type="nucleotide sequence ID" value="NZ_CP027806.1"/>
</dbReference>
<feature type="compositionally biased region" description="Polar residues" evidence="1">
    <location>
        <begin position="415"/>
        <end position="424"/>
    </location>
</feature>
<dbReference type="EMBL" id="CP027806">
    <property type="protein sequence ID" value="AXI99757.1"/>
    <property type="molecule type" value="Genomic_DNA"/>
</dbReference>
<evidence type="ECO:0000259" key="3">
    <source>
        <dbReference type="PROSITE" id="PS50853"/>
    </source>
</evidence>
<dbReference type="InterPro" id="IPR013783">
    <property type="entry name" value="Ig-like_fold"/>
</dbReference>
<evidence type="ECO:0000256" key="2">
    <source>
        <dbReference type="SAM" id="SignalP"/>
    </source>
</evidence>
<dbReference type="SUPFAM" id="SSF49265">
    <property type="entry name" value="Fibronectin type III"/>
    <property type="match status" value="1"/>
</dbReference>
<feature type="region of interest" description="Disordered" evidence="1">
    <location>
        <begin position="387"/>
        <end position="424"/>
    </location>
</feature>
<feature type="domain" description="Fibronectin type-III" evidence="3">
    <location>
        <begin position="139"/>
        <end position="236"/>
    </location>
</feature>
<keyword evidence="2" id="KW-0732">Signal</keyword>
<dbReference type="PROSITE" id="PS50853">
    <property type="entry name" value="FN3"/>
    <property type="match status" value="1"/>
</dbReference>
<name>A0A345UH06_9BACT</name>
<dbReference type="InterPro" id="IPR036116">
    <property type="entry name" value="FN3_sf"/>
</dbReference>
<evidence type="ECO:0000256" key="1">
    <source>
        <dbReference type="SAM" id="MobiDB-lite"/>
    </source>
</evidence>
<keyword evidence="5" id="KW-1185">Reference proteome</keyword>
<dbReference type="KEGG" id="cprv:CYPRO_0472"/>
<reference evidence="4 5" key="1">
    <citation type="submission" date="2018-03" db="EMBL/GenBank/DDBJ databases">
        <title>Phenotypic and genomic properties of Cyclonatronum proteinivorum gen. nov., sp. nov., a haloalkaliphilic bacteroidete from soda lakes possessing Na+-translocating rhodopsin.</title>
        <authorList>
            <person name="Toshchakov S.V."/>
            <person name="Korzhenkov A."/>
            <person name="Samarov N.I."/>
            <person name="Kublanov I.V."/>
            <person name="Muntyan M.S."/>
            <person name="Sorokin D.Y."/>
        </authorList>
    </citation>
    <scope>NUCLEOTIDE SEQUENCE [LARGE SCALE GENOMIC DNA]</scope>
    <source>
        <strain evidence="4 5">Omega</strain>
    </source>
</reference>
<feature type="chain" id="PRO_5016659277" evidence="2">
    <location>
        <begin position="20"/>
        <end position="536"/>
    </location>
</feature>
<feature type="signal peptide" evidence="2">
    <location>
        <begin position="1"/>
        <end position="19"/>
    </location>
</feature>
<dbReference type="InterPro" id="IPR003961">
    <property type="entry name" value="FN3_dom"/>
</dbReference>
<gene>
    <name evidence="4" type="ORF">CYPRO_0472</name>
</gene>
<dbReference type="Gene3D" id="2.60.40.10">
    <property type="entry name" value="Immunoglobulins"/>
    <property type="match status" value="1"/>
</dbReference>
<evidence type="ECO:0000313" key="5">
    <source>
        <dbReference type="Proteomes" id="UP000254808"/>
    </source>
</evidence>
<sequence>MKNLTQPLLISLLLATALLYCTSPTEPVLDNPYDEQSEAYIPTPDLNTAPVQPRATSAITGGIFETDFGRVIQKGVCWSTNENPTIEDDCTNDGEGIGTFESIISGLEVQTQYFVRAYATNADGTIYGGQRSFTTRDGVPEIETGSVTEIRAFTTRTGGIISDDGGATITERGVCYGTQQNSGLSDSCITSGNGSGAFEVTLEELTPDTQYFVRAYATNAVGTVFGNEQTFTTRDGVPSLTTTEPFDIGDTFARTGGTITDDGGADITEAGVCYVEGTGAPDLNDICIAAPIASDTFEVLLEDLVLEETYTVRSYATNELATAWGDIYNFTTSDWPIDRETEVVNVTNPTTGRTWMDRNLGASRAATSSTDAQAYGDLYQWGRAVDGHQKRNSPTTSTLSSTDQPGHGDFILAPNSPSDWRSPRNDNLWQGVNGVNNPCPSGYRLPTEAEWNAERNSWSSNNANGAFNSQLKLTRAGRRAVQNGNGIDDDIKFWYWSSTIYGERFASALFLDENVAGVGGRNFFRGNGFSVRCLED</sequence>
<accession>A0A345UH06</accession>
<evidence type="ECO:0000313" key="4">
    <source>
        <dbReference type="EMBL" id="AXI99757.1"/>
    </source>
</evidence>
<proteinExistence type="predicted"/>
<feature type="compositionally biased region" description="Polar residues" evidence="1">
    <location>
        <begin position="392"/>
        <end position="404"/>
    </location>
</feature>
<protein>
    <submittedName>
        <fullName evidence="4">Major paralogous domain-containing protein</fullName>
    </submittedName>
</protein>
<dbReference type="Proteomes" id="UP000254808">
    <property type="component" value="Chromosome"/>
</dbReference>
<organism evidence="4 5">
    <name type="scientific">Cyclonatronum proteinivorum</name>
    <dbReference type="NCBI Taxonomy" id="1457365"/>
    <lineage>
        <taxon>Bacteria</taxon>
        <taxon>Pseudomonadati</taxon>
        <taxon>Balneolota</taxon>
        <taxon>Balneolia</taxon>
        <taxon>Balneolales</taxon>
        <taxon>Cyclonatronaceae</taxon>
        <taxon>Cyclonatronum</taxon>
    </lineage>
</organism>